<evidence type="ECO:0000256" key="5">
    <source>
        <dbReference type="ARBA" id="ARBA00023242"/>
    </source>
</evidence>
<evidence type="ECO:0000256" key="2">
    <source>
        <dbReference type="ARBA" id="ARBA00023015"/>
    </source>
</evidence>
<comment type="subcellular location">
    <subcellularLocation>
        <location evidence="1">Nucleus</location>
    </subcellularLocation>
</comment>
<accession>A0A1R3GDS9</accession>
<evidence type="ECO:0000259" key="6">
    <source>
        <dbReference type="PROSITE" id="PS50888"/>
    </source>
</evidence>
<evidence type="ECO:0000313" key="8">
    <source>
        <dbReference type="Proteomes" id="UP000188268"/>
    </source>
</evidence>
<dbReference type="SUPFAM" id="SSF47459">
    <property type="entry name" value="HLH, helix-loop-helix DNA-binding domain"/>
    <property type="match status" value="1"/>
</dbReference>
<dbReference type="Gene3D" id="4.10.280.10">
    <property type="entry name" value="Helix-loop-helix DNA-binding domain"/>
    <property type="match status" value="1"/>
</dbReference>
<evidence type="ECO:0000256" key="4">
    <source>
        <dbReference type="ARBA" id="ARBA00023163"/>
    </source>
</evidence>
<dbReference type="GO" id="GO:0046983">
    <property type="term" value="F:protein dimerization activity"/>
    <property type="evidence" value="ECO:0007669"/>
    <property type="project" value="InterPro"/>
</dbReference>
<dbReference type="GO" id="GO:0003700">
    <property type="term" value="F:DNA-binding transcription factor activity"/>
    <property type="evidence" value="ECO:0007669"/>
    <property type="project" value="InterPro"/>
</dbReference>
<evidence type="ECO:0000256" key="1">
    <source>
        <dbReference type="ARBA" id="ARBA00004123"/>
    </source>
</evidence>
<dbReference type="PANTHER" id="PTHR45844:SF17">
    <property type="entry name" value="TRANSCRIPTION FACTOR BHLH131"/>
    <property type="match status" value="1"/>
</dbReference>
<feature type="domain" description="BHLH" evidence="6">
    <location>
        <begin position="54"/>
        <end position="103"/>
    </location>
</feature>
<organism evidence="7 8">
    <name type="scientific">Corchorus capsularis</name>
    <name type="common">Jute</name>
    <dbReference type="NCBI Taxonomy" id="210143"/>
    <lineage>
        <taxon>Eukaryota</taxon>
        <taxon>Viridiplantae</taxon>
        <taxon>Streptophyta</taxon>
        <taxon>Embryophyta</taxon>
        <taxon>Tracheophyta</taxon>
        <taxon>Spermatophyta</taxon>
        <taxon>Magnoliopsida</taxon>
        <taxon>eudicotyledons</taxon>
        <taxon>Gunneridae</taxon>
        <taxon>Pentapetalae</taxon>
        <taxon>rosids</taxon>
        <taxon>malvids</taxon>
        <taxon>Malvales</taxon>
        <taxon>Malvaceae</taxon>
        <taxon>Grewioideae</taxon>
        <taxon>Apeibeae</taxon>
        <taxon>Corchorus</taxon>
    </lineage>
</organism>
<comment type="caution">
    <text evidence="7">The sequence shown here is derived from an EMBL/GenBank/DDBJ whole genome shotgun (WGS) entry which is preliminary data.</text>
</comment>
<protein>
    <recommendedName>
        <fullName evidence="6">BHLH domain-containing protein</fullName>
    </recommendedName>
</protein>
<dbReference type="PROSITE" id="PS50888">
    <property type="entry name" value="BHLH"/>
    <property type="match status" value="1"/>
</dbReference>
<dbReference type="InterPro" id="IPR011598">
    <property type="entry name" value="bHLH_dom"/>
</dbReference>
<dbReference type="PROSITE" id="PS51257">
    <property type="entry name" value="PROKAR_LIPOPROTEIN"/>
    <property type="match status" value="1"/>
</dbReference>
<keyword evidence="5" id="KW-0539">Nucleus</keyword>
<dbReference type="SMART" id="SM00353">
    <property type="entry name" value="HLH"/>
    <property type="match status" value="1"/>
</dbReference>
<dbReference type="GO" id="GO:0005634">
    <property type="term" value="C:nucleus"/>
    <property type="evidence" value="ECO:0007669"/>
    <property type="project" value="UniProtKB-SubCell"/>
</dbReference>
<dbReference type="Proteomes" id="UP000188268">
    <property type="component" value="Unassembled WGS sequence"/>
</dbReference>
<evidence type="ECO:0000313" key="7">
    <source>
        <dbReference type="EMBL" id="OMO56264.1"/>
    </source>
</evidence>
<dbReference type="OMA" id="CVLWVQG"/>
<proteinExistence type="predicted"/>
<dbReference type="GO" id="GO:0003677">
    <property type="term" value="F:DNA binding"/>
    <property type="evidence" value="ECO:0007669"/>
    <property type="project" value="UniProtKB-KW"/>
</dbReference>
<sequence length="221" mass="24848">MVHLKQIEQVLQPLGGYYSSASCSRPNSLPQQIFPSLFKSFPRKTKSKAESSIANAYKHKIAERHRRKRISQQYDMLRSILPNLIKMDKASVLGETIKQARELKKRVKEMKAVRRGSAERAALPGELDNLSLGYCESDKSLVKVTFSCDDQTELISDITNAVKTVKGSIVRAEMVFIGGRQRSVLWVKGLTGNEGLGMLKRALKMAIDRPKIKNGKSRFPQ</sequence>
<dbReference type="InterPro" id="IPR036638">
    <property type="entry name" value="HLH_DNA-bd_sf"/>
</dbReference>
<reference evidence="7 8" key="1">
    <citation type="submission" date="2013-09" db="EMBL/GenBank/DDBJ databases">
        <title>Corchorus capsularis genome sequencing.</title>
        <authorList>
            <person name="Alam M."/>
            <person name="Haque M.S."/>
            <person name="Islam M.S."/>
            <person name="Emdad E.M."/>
            <person name="Islam M.M."/>
            <person name="Ahmed B."/>
            <person name="Halim A."/>
            <person name="Hossen Q.M.M."/>
            <person name="Hossain M.Z."/>
            <person name="Ahmed R."/>
            <person name="Khan M.M."/>
            <person name="Islam R."/>
            <person name="Rashid M.M."/>
            <person name="Khan S.A."/>
            <person name="Rahman M.S."/>
            <person name="Alam M."/>
        </authorList>
    </citation>
    <scope>NUCLEOTIDE SEQUENCE [LARGE SCALE GENOMIC DNA]</scope>
    <source>
        <strain evidence="8">cv. CVL-1</strain>
        <tissue evidence="7">Whole seedling</tissue>
    </source>
</reference>
<gene>
    <name evidence="7" type="ORF">CCACVL1_26678</name>
</gene>
<evidence type="ECO:0000256" key="3">
    <source>
        <dbReference type="ARBA" id="ARBA00023125"/>
    </source>
</evidence>
<dbReference type="Gramene" id="OMO56264">
    <property type="protein sequence ID" value="OMO56264"/>
    <property type="gene ID" value="CCACVL1_26678"/>
</dbReference>
<dbReference type="STRING" id="210143.A0A1R3GDS9"/>
<dbReference type="EMBL" id="AWWV01014525">
    <property type="protein sequence ID" value="OMO56264.1"/>
    <property type="molecule type" value="Genomic_DNA"/>
</dbReference>
<dbReference type="AlphaFoldDB" id="A0A1R3GDS9"/>
<dbReference type="InterPro" id="IPR045847">
    <property type="entry name" value="AIG1-like"/>
</dbReference>
<dbReference type="PANTHER" id="PTHR45844">
    <property type="entry name" value="TRANSCRIPTION FACTOR BHLH30"/>
    <property type="match status" value="1"/>
</dbReference>
<keyword evidence="8" id="KW-1185">Reference proteome</keyword>
<keyword evidence="3" id="KW-0238">DNA-binding</keyword>
<dbReference type="OrthoDB" id="690068at2759"/>
<dbReference type="Pfam" id="PF00010">
    <property type="entry name" value="HLH"/>
    <property type="match status" value="1"/>
</dbReference>
<keyword evidence="2" id="KW-0805">Transcription regulation</keyword>
<name>A0A1R3GDS9_COCAP</name>
<keyword evidence="4" id="KW-0804">Transcription</keyword>